<gene>
    <name evidence="2" type="ORF">DYB32_009670</name>
</gene>
<protein>
    <submittedName>
        <fullName evidence="2">Uncharacterized protein</fullName>
    </submittedName>
</protein>
<dbReference type="VEuPathDB" id="FungiDB:H310_06013"/>
<keyword evidence="3" id="KW-1185">Reference proteome</keyword>
<dbReference type="AlphaFoldDB" id="A0A418AHV5"/>
<sequence>MSVDSILQPCPPVTEPRVVAAAATAASASPLSPTAADVLSAVDVTSGVPAVDVVPSEDTDVVQASPVAPPPALQPLATDESTDMDTSAAAEVAQDLFRRRRRVQLPRNIPDDIFATVSDSLQLQVRQWITTIEDSDDWAATSSILLEFPSKLSKAITQLHKAVRARGAVYMSPDRIAPARAELKEAQRTASGSRRGIERARRRLARLYRAEKRNELRHLFVRSEKRCVQGILREALGSPTPQRCTIPTSTLEGHFIATNRPADVFDVNDPRGRPFLAALNASPRSTTSDQHFLNDTTDQVPSFLKATYRSDPPNMWIDIQRALRRAKLQFSGVGPTCFQLQVPSFRPPATTKTVLRQLKTHMRTIHYNAWCELQDQGRTVGAHEGLGSRFLSRGGGLLDCEYRFAIAARMNLISTRAVLKRTHGNSNTSCRHCGRTETETLSHVLQHCPHNEASIRARHDLSLRRIAAAIAKANPSCRLLVEQPLPEFIDVLLKPDIILVDDANKTAAICDLAVSFDDGNIQGSGLTGFQTRAAEKIDKYGRLSRFLGSKGYDVSPCALIFGSLGSVLPDNQAVLTSTFNLSRSAATKLQTQLSSNHIRLSRQIWRRHSSSRSVFQGRPGGPARAA</sequence>
<evidence type="ECO:0000256" key="1">
    <source>
        <dbReference type="SAM" id="MobiDB-lite"/>
    </source>
</evidence>
<dbReference type="EMBL" id="QUSY01002240">
    <property type="protein sequence ID" value="RHY21929.1"/>
    <property type="molecule type" value="Genomic_DNA"/>
</dbReference>
<evidence type="ECO:0000313" key="3">
    <source>
        <dbReference type="Proteomes" id="UP000285060"/>
    </source>
</evidence>
<organism evidence="2 3">
    <name type="scientific">Aphanomyces invadans</name>
    <dbReference type="NCBI Taxonomy" id="157072"/>
    <lineage>
        <taxon>Eukaryota</taxon>
        <taxon>Sar</taxon>
        <taxon>Stramenopiles</taxon>
        <taxon>Oomycota</taxon>
        <taxon>Saprolegniomycetes</taxon>
        <taxon>Saprolegniales</taxon>
        <taxon>Verrucalvaceae</taxon>
        <taxon>Aphanomyces</taxon>
    </lineage>
</organism>
<dbReference type="Proteomes" id="UP000285060">
    <property type="component" value="Unassembled WGS sequence"/>
</dbReference>
<comment type="caution">
    <text evidence="2">The sequence shown here is derived from an EMBL/GenBank/DDBJ whole genome shotgun (WGS) entry which is preliminary data.</text>
</comment>
<proteinExistence type="predicted"/>
<reference evidence="2 3" key="1">
    <citation type="submission" date="2018-08" db="EMBL/GenBank/DDBJ databases">
        <title>Aphanomyces genome sequencing and annotation.</title>
        <authorList>
            <person name="Minardi D."/>
            <person name="Oidtmann B."/>
            <person name="Van Der Giezen M."/>
            <person name="Studholme D.J."/>
        </authorList>
    </citation>
    <scope>NUCLEOTIDE SEQUENCE [LARGE SCALE GENOMIC DNA]</scope>
    <source>
        <strain evidence="2 3">NJM0002</strain>
    </source>
</reference>
<name>A0A418AHV5_9STRA</name>
<dbReference type="VEuPathDB" id="FungiDB:H310_06012"/>
<evidence type="ECO:0000313" key="2">
    <source>
        <dbReference type="EMBL" id="RHY21929.1"/>
    </source>
</evidence>
<feature type="region of interest" description="Disordered" evidence="1">
    <location>
        <begin position="61"/>
        <end position="83"/>
    </location>
</feature>
<accession>A0A418AHV5</accession>